<dbReference type="InterPro" id="IPR036244">
    <property type="entry name" value="TipA-like_antibiotic-bd"/>
</dbReference>
<proteinExistence type="predicted"/>
<reference evidence="3" key="1">
    <citation type="submission" date="2016-06" db="EMBL/GenBank/DDBJ databases">
        <authorList>
            <person name="Nascimento L."/>
            <person name="Pereira R.V."/>
            <person name="Martins L.F."/>
            <person name="Quaggio R.B."/>
            <person name="Silva A.M."/>
            <person name="Setubal J.C."/>
        </authorList>
    </citation>
    <scope>NUCLEOTIDE SEQUENCE [LARGE SCALE GENOMIC DNA]</scope>
</reference>
<comment type="caution">
    <text evidence="2">The sequence shown here is derived from an EMBL/GenBank/DDBJ whole genome shotgun (WGS) entry which is preliminary data.</text>
</comment>
<sequence>MSKQELAAFSKAMHATFRKLAELRHGSPESAEAQAVIKEWYDLLNRIGTYSLEAFKGLGQLYVDDERFTKTIDAYGEGLAVFMRDAMAAYAENHAK</sequence>
<evidence type="ECO:0000313" key="2">
    <source>
        <dbReference type="EMBL" id="OUM90893.1"/>
    </source>
</evidence>
<accession>A0A1Y3PU40</accession>
<organism evidence="2 3">
    <name type="scientific">Bacillus thermozeamaize</name>
    <dbReference type="NCBI Taxonomy" id="230954"/>
    <lineage>
        <taxon>Bacteria</taxon>
        <taxon>Bacillati</taxon>
        <taxon>Bacillota</taxon>
        <taxon>Bacilli</taxon>
        <taxon>Bacillales</taxon>
        <taxon>Bacillaceae</taxon>
        <taxon>Bacillus</taxon>
    </lineage>
</organism>
<dbReference type="Proteomes" id="UP000196475">
    <property type="component" value="Unassembled WGS sequence"/>
</dbReference>
<name>A0A1Y3PU40_9BACI</name>
<dbReference type="Gene3D" id="1.10.490.50">
    <property type="entry name" value="Antibiotic binding domain of TipA-like multidrug resistance regulators"/>
    <property type="match status" value="1"/>
</dbReference>
<dbReference type="EMBL" id="LZRT01000009">
    <property type="protein sequence ID" value="OUM90893.1"/>
    <property type="molecule type" value="Genomic_DNA"/>
</dbReference>
<gene>
    <name evidence="2" type="ORF">BAA01_00220</name>
</gene>
<feature type="domain" description="TipAS antibiotic-recognition" evidence="1">
    <location>
        <begin position="1"/>
        <end position="90"/>
    </location>
</feature>
<evidence type="ECO:0000313" key="3">
    <source>
        <dbReference type="Proteomes" id="UP000196475"/>
    </source>
</evidence>
<dbReference type="AlphaFoldDB" id="A0A1Y3PU40"/>
<protein>
    <recommendedName>
        <fullName evidence="1">TipAS antibiotic-recognition domain-containing protein</fullName>
    </recommendedName>
</protein>
<dbReference type="SUPFAM" id="SSF89082">
    <property type="entry name" value="Antibiotic binding domain of TipA-like multidrug resistance regulators"/>
    <property type="match status" value="1"/>
</dbReference>
<evidence type="ECO:0000259" key="1">
    <source>
        <dbReference type="Pfam" id="PF07739"/>
    </source>
</evidence>
<dbReference type="Pfam" id="PF07739">
    <property type="entry name" value="TipAS"/>
    <property type="match status" value="1"/>
</dbReference>
<dbReference type="InterPro" id="IPR012925">
    <property type="entry name" value="TipAS_dom"/>
</dbReference>